<proteinExistence type="predicted"/>
<accession>A0A9N7JKD6</accession>
<sequence>MAITVEEALELQILDGFEVIAGKNGLSKKITNVAVWDYETGSLIKENFRAGDFALSTLVAIKDNIDELYGSVERMIEVGITCLAIKNIYFDYIPEEVIKLADKNDFVLMLFRDTFTEDVIVEVNKAITIKKQYENLALQIDKILYDNLNEETIKKLAYNININFKENNIVAYCKKKNNKLIGLREFSHEEMQDAYSRVIHYKGGYLVINTFNDIDSDEVENIILRRLEWLGFSPKEYVIGVSNLHYKIADLDKSIQESLYAFKHSKTYNKETSFFRKIGLNRIFIPILDNPWVQKYYNEVIEPLIQYDKSNDTELVRTAIKYIENNGDIKTTAEELFQHGNTVRYRIDKINKIISAHCKNEHFYEELAVGVRIYTLLNNPL</sequence>
<dbReference type="KEGG" id="csep:CP523_03725"/>
<evidence type="ECO:0000313" key="4">
    <source>
        <dbReference type="EMBL" id="USS00199.1"/>
    </source>
</evidence>
<dbReference type="Pfam" id="PF13556">
    <property type="entry name" value="HTH_30"/>
    <property type="match status" value="1"/>
</dbReference>
<dbReference type="Gene3D" id="1.10.10.2840">
    <property type="entry name" value="PucR C-terminal helix-turn-helix domain"/>
    <property type="match status" value="1"/>
</dbReference>
<evidence type="ECO:0000259" key="2">
    <source>
        <dbReference type="Pfam" id="PF13556"/>
    </source>
</evidence>
<feature type="domain" description="PucR C-terminal helix-turn-helix" evidence="2">
    <location>
        <begin position="315"/>
        <end position="372"/>
    </location>
</feature>
<dbReference type="Proteomes" id="UP000280586">
    <property type="component" value="Chromosome"/>
</dbReference>
<organism evidence="3 5">
    <name type="scientific">Clostridium septicum</name>
    <dbReference type="NCBI Taxonomy" id="1504"/>
    <lineage>
        <taxon>Bacteria</taxon>
        <taxon>Bacillati</taxon>
        <taxon>Bacillota</taxon>
        <taxon>Clostridia</taxon>
        <taxon>Eubacteriales</taxon>
        <taxon>Clostridiaceae</taxon>
        <taxon>Clostridium</taxon>
    </lineage>
</organism>
<keyword evidence="6" id="KW-1185">Reference proteome</keyword>
<evidence type="ECO:0000259" key="1">
    <source>
        <dbReference type="Pfam" id="PF07905"/>
    </source>
</evidence>
<dbReference type="EMBL" id="CP099799">
    <property type="protein sequence ID" value="USS00199.1"/>
    <property type="molecule type" value="Genomic_DNA"/>
</dbReference>
<gene>
    <name evidence="3" type="ORF">CP523_03725</name>
    <name evidence="4" type="ORF">NH397_11960</name>
</gene>
<dbReference type="InterPro" id="IPR012914">
    <property type="entry name" value="PucR_dom"/>
</dbReference>
<dbReference type="InterPro" id="IPR025736">
    <property type="entry name" value="PucR_C-HTH_dom"/>
</dbReference>
<name>A0A9N7JKD6_CLOSE</name>
<reference evidence="4" key="2">
    <citation type="submission" date="2022-06" db="EMBL/GenBank/DDBJ databases">
        <authorList>
            <person name="Holder M.E."/>
            <person name="Ajami N.J."/>
            <person name="Petrosino J.F."/>
        </authorList>
    </citation>
    <scope>NUCLEOTIDE SEQUENCE</scope>
    <source>
        <strain evidence="4">RMA 8861</strain>
    </source>
</reference>
<protein>
    <submittedName>
        <fullName evidence="4">PucR family transcriptional regulator ligand-binding domain-containing protein</fullName>
    </submittedName>
</protein>
<dbReference type="Pfam" id="PF07905">
    <property type="entry name" value="PucR"/>
    <property type="match status" value="1"/>
</dbReference>
<dbReference type="EMBL" id="CP023671">
    <property type="protein sequence ID" value="AYE33639.1"/>
    <property type="molecule type" value="Genomic_DNA"/>
</dbReference>
<dbReference type="AlphaFoldDB" id="A0A9N7JKD6"/>
<evidence type="ECO:0000313" key="3">
    <source>
        <dbReference type="EMBL" id="AYE33639.1"/>
    </source>
</evidence>
<reference evidence="3 5" key="1">
    <citation type="submission" date="2017-09" db="EMBL/GenBank/DDBJ databases">
        <authorList>
            <person name="Thomas P."/>
            <person name="Seyboldt C."/>
        </authorList>
    </citation>
    <scope>NUCLEOTIDE SEQUENCE [LARGE SCALE GENOMIC DNA]</scope>
    <source>
        <strain evidence="3 5">DSM 7534</strain>
    </source>
</reference>
<evidence type="ECO:0000313" key="5">
    <source>
        <dbReference type="Proteomes" id="UP000280586"/>
    </source>
</evidence>
<dbReference type="PANTHER" id="PTHR33744">
    <property type="entry name" value="CARBOHYDRATE DIACID REGULATOR"/>
    <property type="match status" value="1"/>
</dbReference>
<evidence type="ECO:0000313" key="6">
    <source>
        <dbReference type="Proteomes" id="UP001055437"/>
    </source>
</evidence>
<dbReference type="InterPro" id="IPR042070">
    <property type="entry name" value="PucR_C-HTH_sf"/>
</dbReference>
<dbReference type="InterPro" id="IPR051448">
    <property type="entry name" value="CdaR-like_regulators"/>
</dbReference>
<dbReference type="Proteomes" id="UP001055437">
    <property type="component" value="Chromosome"/>
</dbReference>
<feature type="domain" description="Purine catabolism PurC-like" evidence="1">
    <location>
        <begin position="8"/>
        <end position="127"/>
    </location>
</feature>
<dbReference type="RefSeq" id="WP_120140497.1">
    <property type="nucleotide sequence ID" value="NZ_CP023671.1"/>
</dbReference>
<dbReference type="GeneID" id="303559792"/>